<name>A0A1G8G0I2_9ACTN</name>
<dbReference type="Proteomes" id="UP000198923">
    <property type="component" value="Unassembled WGS sequence"/>
</dbReference>
<accession>A0A1G8G0I2</accession>
<dbReference type="GO" id="GO:0016779">
    <property type="term" value="F:nucleotidyltransferase activity"/>
    <property type="evidence" value="ECO:0007669"/>
    <property type="project" value="TreeGrafter"/>
</dbReference>
<reference evidence="3 4" key="1">
    <citation type="submission" date="2016-10" db="EMBL/GenBank/DDBJ databases">
        <authorList>
            <person name="de Groot N.N."/>
        </authorList>
    </citation>
    <scope>NUCLEOTIDE SEQUENCE [LARGE SCALE GENOMIC DNA]</scope>
    <source>
        <strain evidence="3 4">CPCC 201354</strain>
    </source>
</reference>
<gene>
    <name evidence="3" type="ORF">SAMN05421505_12529</name>
</gene>
<dbReference type="PANTHER" id="PTHR19136:SF81">
    <property type="entry name" value="MOLYBDENUM COFACTOR GUANYLYLTRANSFERASE"/>
    <property type="match status" value="1"/>
</dbReference>
<dbReference type="STRING" id="504805.SAMN05421505_12529"/>
<keyword evidence="1" id="KW-0808">Transferase</keyword>
<feature type="domain" description="MobA-like NTP transferase" evidence="2">
    <location>
        <begin position="25"/>
        <end position="168"/>
    </location>
</feature>
<dbReference type="AlphaFoldDB" id="A0A1G8G0I2"/>
<sequence length="217" mass="22605">MDSVDGRVGGGVVRAPGERAPVYDAVVLAGGGAARLSGRDKPGLEVGGLALVRRVASAVADARRVVVVGPEREGLPGAVFVREDPPGGGPVPALRAGLAEVSAPWTALLAGDLPFLEPRHVHALLAASGDAHGAVLVDGEGREQWLVGLWRVEPLRRALASYTGRSLHGLLGPLQPVRLAAPPAPGLPEPWFDCDTMDDLRRARDLAERDHADDPVP</sequence>
<evidence type="ECO:0000313" key="3">
    <source>
        <dbReference type="EMBL" id="SDH87850.1"/>
    </source>
</evidence>
<dbReference type="InterPro" id="IPR029044">
    <property type="entry name" value="Nucleotide-diphossugar_trans"/>
</dbReference>
<dbReference type="Pfam" id="PF12804">
    <property type="entry name" value="NTP_transf_3"/>
    <property type="match status" value="1"/>
</dbReference>
<dbReference type="PANTHER" id="PTHR19136">
    <property type="entry name" value="MOLYBDENUM COFACTOR GUANYLYLTRANSFERASE"/>
    <property type="match status" value="1"/>
</dbReference>
<dbReference type="EMBL" id="FNCN01000025">
    <property type="protein sequence ID" value="SDH87850.1"/>
    <property type="molecule type" value="Genomic_DNA"/>
</dbReference>
<evidence type="ECO:0000256" key="1">
    <source>
        <dbReference type="ARBA" id="ARBA00022679"/>
    </source>
</evidence>
<dbReference type="SUPFAM" id="SSF53448">
    <property type="entry name" value="Nucleotide-diphospho-sugar transferases"/>
    <property type="match status" value="1"/>
</dbReference>
<keyword evidence="4" id="KW-1185">Reference proteome</keyword>
<evidence type="ECO:0000313" key="4">
    <source>
        <dbReference type="Proteomes" id="UP000198923"/>
    </source>
</evidence>
<proteinExistence type="predicted"/>
<dbReference type="Gene3D" id="3.90.550.10">
    <property type="entry name" value="Spore Coat Polysaccharide Biosynthesis Protein SpsA, Chain A"/>
    <property type="match status" value="1"/>
</dbReference>
<dbReference type="InterPro" id="IPR025877">
    <property type="entry name" value="MobA-like_NTP_Trfase"/>
</dbReference>
<organism evidence="3 4">
    <name type="scientific">Sinosporangium album</name>
    <dbReference type="NCBI Taxonomy" id="504805"/>
    <lineage>
        <taxon>Bacteria</taxon>
        <taxon>Bacillati</taxon>
        <taxon>Actinomycetota</taxon>
        <taxon>Actinomycetes</taxon>
        <taxon>Streptosporangiales</taxon>
        <taxon>Streptosporangiaceae</taxon>
        <taxon>Sinosporangium</taxon>
    </lineage>
</organism>
<protein>
    <submittedName>
        <fullName evidence="3">Molybdopterin-guanine dinucleotide biosynthesis protein A</fullName>
    </submittedName>
</protein>
<evidence type="ECO:0000259" key="2">
    <source>
        <dbReference type="Pfam" id="PF12804"/>
    </source>
</evidence>